<dbReference type="PANTHER" id="PTHR22957:SF26">
    <property type="entry name" value="LD44506P"/>
    <property type="match status" value="1"/>
</dbReference>
<dbReference type="Pfam" id="PF00566">
    <property type="entry name" value="RabGAP-TBC"/>
    <property type="match status" value="1"/>
</dbReference>
<sequence>MSATAARVCLKSQVIDFPRSTRLSRIKHVAKSICGDEEQPPGYLGHLSSVRTGSREELFTLILKSSSVDLKKLRGSLWSGCPSHLRPLCWKISLGYIPPTFQRHQETLLRKRAEYHSFSAEYFESNRVMNADELDILDQIQIDIPRTDSLRNLLHNERIKILSPLRVIYLFLRAIERVLFIRAIRNPATSYVQGMTDLVTPFFSGAKTSQNNYEVFSSEIQSGKSLTRANDETLLDNVEADCYWCLCKVLDTVQDHFTCSQPGIQRVCHRVNELVSRLDRALFEHLAREGVDIFHFAFRWATCLLLREFSGMTSPRAMASYNAFSFPIFFDTYISEGDNLSDFLAYLCTALLLRWAEQLKAKKFHDVISFLQQPPSVSWKTTEHVSRPVAKVTASASVGMVRVVGDLKTKLIMVCARHSPSENFIHFSRQKLKYVLNVTSKYFATYLNMDLMFEGLCLSGKKLLTSNPNSTQILPSDIKTMHAFP</sequence>
<accession>C1FDW4</accession>
<feature type="domain" description="Rab-GAP TBC" evidence="1">
    <location>
        <begin position="80"/>
        <end position="325"/>
    </location>
</feature>
<dbReference type="GeneID" id="8250518"/>
<gene>
    <name evidence="2" type="ORF">MICPUN_55209</name>
</gene>
<dbReference type="Gene3D" id="1.10.8.270">
    <property type="entry name" value="putative rabgap domain of human tbc1 domain family member 14 like domains"/>
    <property type="match status" value="1"/>
</dbReference>
<dbReference type="EMBL" id="CP001574">
    <property type="protein sequence ID" value="ACO68462.1"/>
    <property type="molecule type" value="Genomic_DNA"/>
</dbReference>
<evidence type="ECO:0000313" key="3">
    <source>
        <dbReference type="Proteomes" id="UP000002009"/>
    </source>
</evidence>
<dbReference type="Gene3D" id="1.10.472.80">
    <property type="entry name" value="Ypt/Rab-GAP domain of gyp1p, domain 3"/>
    <property type="match status" value="1"/>
</dbReference>
<dbReference type="FunCoup" id="C1FDW4">
    <property type="interactions" value="2057"/>
</dbReference>
<dbReference type="PANTHER" id="PTHR22957">
    <property type="entry name" value="TBC1 DOMAIN FAMILY MEMBER GTPASE-ACTIVATING PROTEIN"/>
    <property type="match status" value="1"/>
</dbReference>
<dbReference type="SUPFAM" id="SSF47923">
    <property type="entry name" value="Ypt/Rab-GAP domain of gyp1p"/>
    <property type="match status" value="2"/>
</dbReference>
<dbReference type="InterPro" id="IPR000195">
    <property type="entry name" value="Rab-GAP-TBC_dom"/>
</dbReference>
<reference evidence="2 3" key="1">
    <citation type="journal article" date="2009" name="Science">
        <title>Green evolution and dynamic adaptations revealed by genomes of the marine picoeukaryotes Micromonas.</title>
        <authorList>
            <person name="Worden A.Z."/>
            <person name="Lee J.H."/>
            <person name="Mock T."/>
            <person name="Rouze P."/>
            <person name="Simmons M.P."/>
            <person name="Aerts A.L."/>
            <person name="Allen A.E."/>
            <person name="Cuvelier M.L."/>
            <person name="Derelle E."/>
            <person name="Everett M.V."/>
            <person name="Foulon E."/>
            <person name="Grimwood J."/>
            <person name="Gundlach H."/>
            <person name="Henrissat B."/>
            <person name="Napoli C."/>
            <person name="McDonald S.M."/>
            <person name="Parker M.S."/>
            <person name="Rombauts S."/>
            <person name="Salamov A."/>
            <person name="Von Dassow P."/>
            <person name="Badger J.H."/>
            <person name="Coutinho P.M."/>
            <person name="Demir E."/>
            <person name="Dubchak I."/>
            <person name="Gentemann C."/>
            <person name="Eikrem W."/>
            <person name="Gready J.E."/>
            <person name="John U."/>
            <person name="Lanier W."/>
            <person name="Lindquist E.A."/>
            <person name="Lucas S."/>
            <person name="Mayer K.F."/>
            <person name="Moreau H."/>
            <person name="Not F."/>
            <person name="Otillar R."/>
            <person name="Panaud O."/>
            <person name="Pangilinan J."/>
            <person name="Paulsen I."/>
            <person name="Piegu B."/>
            <person name="Poliakov A."/>
            <person name="Robbens S."/>
            <person name="Schmutz J."/>
            <person name="Toulza E."/>
            <person name="Wyss T."/>
            <person name="Zelensky A."/>
            <person name="Zhou K."/>
            <person name="Armbrust E.V."/>
            <person name="Bhattacharya D."/>
            <person name="Goodenough U.W."/>
            <person name="Van de Peer Y."/>
            <person name="Grigoriev I.V."/>
        </authorList>
    </citation>
    <scope>NUCLEOTIDE SEQUENCE [LARGE SCALE GENOMIC DNA]</scope>
    <source>
        <strain evidence="3">RCC299 / NOUM17</strain>
    </source>
</reference>
<dbReference type="Proteomes" id="UP000002009">
    <property type="component" value="Chromosome 1"/>
</dbReference>
<dbReference type="InParanoid" id="C1FDW4"/>
<dbReference type="GO" id="GO:0005096">
    <property type="term" value="F:GTPase activator activity"/>
    <property type="evidence" value="ECO:0007669"/>
    <property type="project" value="TreeGrafter"/>
</dbReference>
<dbReference type="SMART" id="SM00164">
    <property type="entry name" value="TBC"/>
    <property type="match status" value="1"/>
</dbReference>
<dbReference type="OrthoDB" id="26371at2759"/>
<dbReference type="KEGG" id="mis:MICPUN_55209"/>
<dbReference type="InterPro" id="IPR035969">
    <property type="entry name" value="Rab-GAP_TBC_sf"/>
</dbReference>
<dbReference type="AlphaFoldDB" id="C1FDW4"/>
<name>C1FDW4_MICCC</name>
<evidence type="ECO:0000259" key="1">
    <source>
        <dbReference type="PROSITE" id="PS50086"/>
    </source>
</evidence>
<organism evidence="2 3">
    <name type="scientific">Micromonas commoda (strain RCC299 / NOUM17 / CCMP2709)</name>
    <name type="common">Picoplanktonic green alga</name>
    <dbReference type="NCBI Taxonomy" id="296587"/>
    <lineage>
        <taxon>Eukaryota</taxon>
        <taxon>Viridiplantae</taxon>
        <taxon>Chlorophyta</taxon>
        <taxon>Mamiellophyceae</taxon>
        <taxon>Mamiellales</taxon>
        <taxon>Mamiellaceae</taxon>
        <taxon>Micromonas</taxon>
    </lineage>
</organism>
<protein>
    <recommendedName>
        <fullName evidence="1">Rab-GAP TBC domain-containing protein</fullName>
    </recommendedName>
</protein>
<dbReference type="eggNOG" id="KOG1092">
    <property type="taxonomic scope" value="Eukaryota"/>
</dbReference>
<dbReference type="RefSeq" id="XP_002507204.1">
    <property type="nucleotide sequence ID" value="XM_002507158.1"/>
</dbReference>
<dbReference type="PROSITE" id="PS50086">
    <property type="entry name" value="TBC_RABGAP"/>
    <property type="match status" value="1"/>
</dbReference>
<evidence type="ECO:0000313" key="2">
    <source>
        <dbReference type="EMBL" id="ACO68462.1"/>
    </source>
</evidence>
<dbReference type="STRING" id="296587.C1FDW4"/>
<keyword evidence="3" id="KW-1185">Reference proteome</keyword>
<proteinExistence type="predicted"/>